<dbReference type="Proteomes" id="UP000005561">
    <property type="component" value="Unassembled WGS sequence"/>
</dbReference>
<organism evidence="1 2">
    <name type="scientific">Marvinbryantia formatexigens DSM 14469</name>
    <dbReference type="NCBI Taxonomy" id="478749"/>
    <lineage>
        <taxon>Bacteria</taxon>
        <taxon>Bacillati</taxon>
        <taxon>Bacillota</taxon>
        <taxon>Clostridia</taxon>
        <taxon>Lachnospirales</taxon>
        <taxon>Lachnospiraceae</taxon>
        <taxon>Marvinbryantia</taxon>
    </lineage>
</organism>
<sequence>MQLQLSFSYADSPSIFFMNCPTSFQYESSYNACAENASNPQAYFLDRLIY</sequence>
<name>C6LAC6_9FIRM</name>
<dbReference type="AlphaFoldDB" id="C6LAC6"/>
<gene>
    <name evidence="1" type="ORF">BRYFOR_05567</name>
</gene>
<keyword evidence="2" id="KW-1185">Reference proteome</keyword>
<evidence type="ECO:0000313" key="1">
    <source>
        <dbReference type="EMBL" id="EET62532.1"/>
    </source>
</evidence>
<accession>C6LAC6</accession>
<evidence type="ECO:0000313" key="2">
    <source>
        <dbReference type="Proteomes" id="UP000005561"/>
    </source>
</evidence>
<proteinExistence type="predicted"/>
<protein>
    <submittedName>
        <fullName evidence="1">Uncharacterized protein</fullName>
    </submittedName>
</protein>
<comment type="caution">
    <text evidence="1">The sequence shown here is derived from an EMBL/GenBank/DDBJ whole genome shotgun (WGS) entry which is preliminary data.</text>
</comment>
<reference evidence="1" key="1">
    <citation type="submission" date="2009-07" db="EMBL/GenBank/DDBJ databases">
        <authorList>
            <person name="Weinstock G."/>
            <person name="Sodergren E."/>
            <person name="Clifton S."/>
            <person name="Fulton L."/>
            <person name="Fulton B."/>
            <person name="Courtney L."/>
            <person name="Fronick C."/>
            <person name="Harrison M."/>
            <person name="Strong C."/>
            <person name="Farmer C."/>
            <person name="Delahaunty K."/>
            <person name="Markovic C."/>
            <person name="Hall O."/>
            <person name="Minx P."/>
            <person name="Tomlinson C."/>
            <person name="Mitreva M."/>
            <person name="Nelson J."/>
            <person name="Hou S."/>
            <person name="Wollam A."/>
            <person name="Pepin K.H."/>
            <person name="Johnson M."/>
            <person name="Bhonagiri V."/>
            <person name="Nash W.E."/>
            <person name="Warren W."/>
            <person name="Chinwalla A."/>
            <person name="Mardis E.R."/>
            <person name="Wilson R.K."/>
        </authorList>
    </citation>
    <scope>NUCLEOTIDE SEQUENCE [LARGE SCALE GENOMIC DNA]</scope>
    <source>
        <strain evidence="1">DSM 14469</strain>
    </source>
</reference>
<dbReference type="EMBL" id="ACCL02000002">
    <property type="protein sequence ID" value="EET62532.1"/>
    <property type="molecule type" value="Genomic_DNA"/>
</dbReference>